<evidence type="ECO:0000256" key="1">
    <source>
        <dbReference type="SAM" id="MobiDB-lite"/>
    </source>
</evidence>
<name>A0ABY4PRC4_9ACTN</name>
<organism evidence="2 3">
    <name type="scientific">Streptomyces durmitorensis</name>
    <dbReference type="NCBI Taxonomy" id="319947"/>
    <lineage>
        <taxon>Bacteria</taxon>
        <taxon>Bacillati</taxon>
        <taxon>Actinomycetota</taxon>
        <taxon>Actinomycetes</taxon>
        <taxon>Kitasatosporales</taxon>
        <taxon>Streptomycetaceae</taxon>
        <taxon>Streptomyces</taxon>
    </lineage>
</organism>
<gene>
    <name evidence="2" type="ORF">M4V62_10690</name>
</gene>
<evidence type="ECO:0000313" key="2">
    <source>
        <dbReference type="EMBL" id="UQT55518.1"/>
    </source>
</evidence>
<feature type="region of interest" description="Disordered" evidence="1">
    <location>
        <begin position="372"/>
        <end position="395"/>
    </location>
</feature>
<sequence length="423" mass="44192">MAGLTWRSGAGRKLTTAAGALLALALVAGGYFWFSGGYDRWVAQRLVAGACDGVLPAAEVRDVLGAGPFKDDTRDRAEGALSDASLRVDCTIARDTEHHTGAPTRHGAVKVNVRAVPERVAKDDTGSAARERRREDFTGEYDGVYPDVYSSLPPVAVGPGWNGVFSADESSGGKASATTAVLLDCARGRGGLLVTVDAEDEGVPLDDPRQRTAFARIATATAANASGHWGCDAGLGKPPRTVALPVNSDEAVPPADATASCRGVPGRGSEVARVWEGARGGTPVEVCVLGPGTVTGDGLPVARSTDDVGGHYRLSASYGPYAQDERYRYQDRYDYLAQDRIPGAAPSGRLPEGGYWVSAACEKDGERALFTVEPPGSDSPSYQQDQKDKPTPADRAYQRAALKAFAEGSAKAHGCGTPDSVKP</sequence>
<dbReference type="EMBL" id="CP097289">
    <property type="protein sequence ID" value="UQT55518.1"/>
    <property type="molecule type" value="Genomic_DNA"/>
</dbReference>
<protein>
    <recommendedName>
        <fullName evidence="4">Aromatic ring-opening dioxygenase LigA</fullName>
    </recommendedName>
</protein>
<accession>A0ABY4PRC4</accession>
<evidence type="ECO:0000313" key="3">
    <source>
        <dbReference type="Proteomes" id="UP000829992"/>
    </source>
</evidence>
<keyword evidence="3" id="KW-1185">Reference proteome</keyword>
<dbReference type="Proteomes" id="UP000829992">
    <property type="component" value="Chromosome"/>
</dbReference>
<evidence type="ECO:0008006" key="4">
    <source>
        <dbReference type="Google" id="ProtNLM"/>
    </source>
</evidence>
<proteinExistence type="predicted"/>
<dbReference type="RefSeq" id="WP_249587007.1">
    <property type="nucleotide sequence ID" value="NZ_BAAAQL010000008.1"/>
</dbReference>
<reference evidence="2 3" key="1">
    <citation type="submission" date="2022-05" db="EMBL/GenBank/DDBJ databases">
        <authorList>
            <person name="Zhou X."/>
            <person name="Li K."/>
            <person name="Man Y."/>
        </authorList>
    </citation>
    <scope>NUCLEOTIDE SEQUENCE [LARGE SCALE GENOMIC DNA]</scope>
    <source>
        <strain evidence="2 3">MS405</strain>
    </source>
</reference>